<keyword evidence="1" id="KW-0732">Signal</keyword>
<evidence type="ECO:0000259" key="2">
    <source>
        <dbReference type="Pfam" id="PF09832"/>
    </source>
</evidence>
<feature type="signal peptide" evidence="1">
    <location>
        <begin position="1"/>
        <end position="18"/>
    </location>
</feature>
<evidence type="ECO:0000256" key="1">
    <source>
        <dbReference type="SAM" id="SignalP"/>
    </source>
</evidence>
<protein>
    <submittedName>
        <fullName evidence="3">DUF2059 domain-containing protein</fullName>
    </submittedName>
</protein>
<feature type="domain" description="DUF2059" evidence="2">
    <location>
        <begin position="107"/>
        <end position="154"/>
    </location>
</feature>
<gene>
    <name evidence="3" type="ORF">ACFS6H_17160</name>
</gene>
<comment type="caution">
    <text evidence="3">The sequence shown here is derived from an EMBL/GenBank/DDBJ whole genome shotgun (WGS) entry which is preliminary data.</text>
</comment>
<dbReference type="EMBL" id="JBHUOZ010000003">
    <property type="protein sequence ID" value="MFD2921460.1"/>
    <property type="molecule type" value="Genomic_DNA"/>
</dbReference>
<evidence type="ECO:0000313" key="4">
    <source>
        <dbReference type="Proteomes" id="UP001597511"/>
    </source>
</evidence>
<organism evidence="3 4">
    <name type="scientific">Terrimonas rubra</name>
    <dbReference type="NCBI Taxonomy" id="1035890"/>
    <lineage>
        <taxon>Bacteria</taxon>
        <taxon>Pseudomonadati</taxon>
        <taxon>Bacteroidota</taxon>
        <taxon>Chitinophagia</taxon>
        <taxon>Chitinophagales</taxon>
        <taxon>Chitinophagaceae</taxon>
        <taxon>Terrimonas</taxon>
    </lineage>
</organism>
<name>A0ABW6AAB8_9BACT</name>
<reference evidence="4" key="1">
    <citation type="journal article" date="2019" name="Int. J. Syst. Evol. Microbiol.">
        <title>The Global Catalogue of Microorganisms (GCM) 10K type strain sequencing project: providing services to taxonomists for standard genome sequencing and annotation.</title>
        <authorList>
            <consortium name="The Broad Institute Genomics Platform"/>
            <consortium name="The Broad Institute Genome Sequencing Center for Infectious Disease"/>
            <person name="Wu L."/>
            <person name="Ma J."/>
        </authorList>
    </citation>
    <scope>NUCLEOTIDE SEQUENCE [LARGE SCALE GENOMIC DNA]</scope>
    <source>
        <strain evidence="4">KCTC 23299</strain>
    </source>
</reference>
<dbReference type="RefSeq" id="WP_386101803.1">
    <property type="nucleotide sequence ID" value="NZ_JBHUOZ010000003.1"/>
</dbReference>
<dbReference type="InterPro" id="IPR018637">
    <property type="entry name" value="DUF2059"/>
</dbReference>
<proteinExistence type="predicted"/>
<evidence type="ECO:0000313" key="3">
    <source>
        <dbReference type="EMBL" id="MFD2921460.1"/>
    </source>
</evidence>
<dbReference type="Proteomes" id="UP001597511">
    <property type="component" value="Unassembled WGS sequence"/>
</dbReference>
<dbReference type="Pfam" id="PF09832">
    <property type="entry name" value="DUF2059"/>
    <property type="match status" value="1"/>
</dbReference>
<sequence length="156" mass="17771">MKKILIILAVLFSMSTQAQDAGIFEKLMTEIKAYQLDTTTVPADKLTKKITELRKLRGGFNITEAVAYKIAEERTKENANKEELDKLEAFFTTGNGKKWLDNAITWIYRKQFSYAEVNTMVQFYKTPAGQKMAGSFPVIMLQSLKAAETIQEQFKP</sequence>
<feature type="chain" id="PRO_5045419738" evidence="1">
    <location>
        <begin position="19"/>
        <end position="156"/>
    </location>
</feature>
<accession>A0ABW6AAB8</accession>
<keyword evidence="4" id="KW-1185">Reference proteome</keyword>